<dbReference type="Proteomes" id="UP000324832">
    <property type="component" value="Unassembled WGS sequence"/>
</dbReference>
<evidence type="ECO:0000313" key="1">
    <source>
        <dbReference type="EMBL" id="VVC88547.1"/>
    </source>
</evidence>
<organism evidence="1 2">
    <name type="scientific">Leptidea sinapis</name>
    <dbReference type="NCBI Taxonomy" id="189913"/>
    <lineage>
        <taxon>Eukaryota</taxon>
        <taxon>Metazoa</taxon>
        <taxon>Ecdysozoa</taxon>
        <taxon>Arthropoda</taxon>
        <taxon>Hexapoda</taxon>
        <taxon>Insecta</taxon>
        <taxon>Pterygota</taxon>
        <taxon>Neoptera</taxon>
        <taxon>Endopterygota</taxon>
        <taxon>Lepidoptera</taxon>
        <taxon>Glossata</taxon>
        <taxon>Ditrysia</taxon>
        <taxon>Papilionoidea</taxon>
        <taxon>Pieridae</taxon>
        <taxon>Dismorphiinae</taxon>
        <taxon>Leptidea</taxon>
    </lineage>
</organism>
<dbReference type="AlphaFoldDB" id="A0A5E4PTF7"/>
<protein>
    <submittedName>
        <fullName evidence="1">Uncharacterized protein</fullName>
    </submittedName>
</protein>
<gene>
    <name evidence="1" type="ORF">LSINAPIS_LOCUS1892</name>
</gene>
<name>A0A5E4PTF7_9NEOP</name>
<accession>A0A5E4PTF7</accession>
<reference evidence="1 2" key="1">
    <citation type="submission" date="2017-07" db="EMBL/GenBank/DDBJ databases">
        <authorList>
            <person name="Talla V."/>
            <person name="Backstrom N."/>
        </authorList>
    </citation>
    <scope>NUCLEOTIDE SEQUENCE [LARGE SCALE GENOMIC DNA]</scope>
</reference>
<keyword evidence="2" id="KW-1185">Reference proteome</keyword>
<evidence type="ECO:0000313" key="2">
    <source>
        <dbReference type="Proteomes" id="UP000324832"/>
    </source>
</evidence>
<sequence length="97" mass="10608">MEDFVESLELPIGCGDVLKAHRFNRKNIIEGIVEWVPTQSHAHDAFINLPPSSLRNGCALGNSQPDFLQSQGKMLEDLSSLLLSIVAPCSELPLPPN</sequence>
<proteinExistence type="predicted"/>
<dbReference type="EMBL" id="FZQP02000340">
    <property type="protein sequence ID" value="VVC88547.1"/>
    <property type="molecule type" value="Genomic_DNA"/>
</dbReference>
<feature type="non-terminal residue" evidence="1">
    <location>
        <position position="97"/>
    </location>
</feature>